<name>A0AAE1A3Z5_9GAST</name>
<evidence type="ECO:0000313" key="2">
    <source>
        <dbReference type="Proteomes" id="UP001283361"/>
    </source>
</evidence>
<keyword evidence="2" id="KW-1185">Reference proteome</keyword>
<dbReference type="EMBL" id="JAWDGP010002684">
    <property type="protein sequence ID" value="KAK3780814.1"/>
    <property type="molecule type" value="Genomic_DNA"/>
</dbReference>
<dbReference type="AlphaFoldDB" id="A0AAE1A3Z5"/>
<gene>
    <name evidence="1" type="ORF">RRG08_059458</name>
</gene>
<proteinExistence type="predicted"/>
<sequence>MRAFSVFGCLTSTSESCHSPGAACHTMWWRQLDYKPGLDNVTNPLFITSTFSPITSSGCQFLALPNRFALQCSSQKKTRSPATSCSPSATSTVATTSIIFLIALHSPHLTPHTISFVILYQLNYIITFTKIPFIPPHIMDNTVLLLQSAKPHPPYLKLFLQGLQQDHVASDSPVIQRLYQHQSASVLTSTQEHGPSLE</sequence>
<accession>A0AAE1A3Z5</accession>
<dbReference type="Proteomes" id="UP001283361">
    <property type="component" value="Unassembled WGS sequence"/>
</dbReference>
<comment type="caution">
    <text evidence="1">The sequence shown here is derived from an EMBL/GenBank/DDBJ whole genome shotgun (WGS) entry which is preliminary data.</text>
</comment>
<evidence type="ECO:0000313" key="1">
    <source>
        <dbReference type="EMBL" id="KAK3780814.1"/>
    </source>
</evidence>
<protein>
    <submittedName>
        <fullName evidence="1">Uncharacterized protein</fullName>
    </submittedName>
</protein>
<reference evidence="1" key="1">
    <citation type="journal article" date="2023" name="G3 (Bethesda)">
        <title>A reference genome for the long-term kleptoplast-retaining sea slug Elysia crispata morphotype clarki.</title>
        <authorList>
            <person name="Eastman K.E."/>
            <person name="Pendleton A.L."/>
            <person name="Shaikh M.A."/>
            <person name="Suttiyut T."/>
            <person name="Ogas R."/>
            <person name="Tomko P."/>
            <person name="Gavelis G."/>
            <person name="Widhalm J.R."/>
            <person name="Wisecaver J.H."/>
        </authorList>
    </citation>
    <scope>NUCLEOTIDE SEQUENCE</scope>
    <source>
        <strain evidence="1">ECLA1</strain>
    </source>
</reference>
<organism evidence="1 2">
    <name type="scientific">Elysia crispata</name>
    <name type="common">lettuce slug</name>
    <dbReference type="NCBI Taxonomy" id="231223"/>
    <lineage>
        <taxon>Eukaryota</taxon>
        <taxon>Metazoa</taxon>
        <taxon>Spiralia</taxon>
        <taxon>Lophotrochozoa</taxon>
        <taxon>Mollusca</taxon>
        <taxon>Gastropoda</taxon>
        <taxon>Heterobranchia</taxon>
        <taxon>Euthyneura</taxon>
        <taxon>Panpulmonata</taxon>
        <taxon>Sacoglossa</taxon>
        <taxon>Placobranchoidea</taxon>
        <taxon>Plakobranchidae</taxon>
        <taxon>Elysia</taxon>
    </lineage>
</organism>